<accession>A0AAW2BXX9</accession>
<protein>
    <recommendedName>
        <fullName evidence="1">RNase H type-1 domain-containing protein</fullName>
    </recommendedName>
</protein>
<dbReference type="Pfam" id="PF13456">
    <property type="entry name" value="RVT_3"/>
    <property type="match status" value="1"/>
</dbReference>
<name>A0AAW2BXX9_9ROSI</name>
<dbReference type="GO" id="GO:0003676">
    <property type="term" value="F:nucleic acid binding"/>
    <property type="evidence" value="ECO:0007669"/>
    <property type="project" value="InterPro"/>
</dbReference>
<dbReference type="PANTHER" id="PTHR47074:SF48">
    <property type="entry name" value="POLYNUCLEOTIDYL TRANSFERASE, RIBONUCLEASE H-LIKE SUPERFAMILY PROTEIN"/>
    <property type="match status" value="1"/>
</dbReference>
<dbReference type="Gene3D" id="3.30.420.10">
    <property type="entry name" value="Ribonuclease H-like superfamily/Ribonuclease H"/>
    <property type="match status" value="1"/>
</dbReference>
<reference evidence="2 3" key="1">
    <citation type="submission" date="2024-01" db="EMBL/GenBank/DDBJ databases">
        <title>A telomere-to-telomere, gap-free genome of sweet tea (Lithocarpus litseifolius).</title>
        <authorList>
            <person name="Zhou J."/>
        </authorList>
    </citation>
    <scope>NUCLEOTIDE SEQUENCE [LARGE SCALE GENOMIC DNA]</scope>
    <source>
        <strain evidence="2">Zhou-2022a</strain>
        <tissue evidence="2">Leaf</tissue>
    </source>
</reference>
<feature type="domain" description="RNase H type-1" evidence="1">
    <location>
        <begin position="4"/>
        <end position="84"/>
    </location>
</feature>
<evidence type="ECO:0000313" key="2">
    <source>
        <dbReference type="EMBL" id="KAK9989714.1"/>
    </source>
</evidence>
<gene>
    <name evidence="2" type="ORF">SO802_029953</name>
</gene>
<dbReference type="PANTHER" id="PTHR47074">
    <property type="entry name" value="BNAC02G40300D PROTEIN"/>
    <property type="match status" value="1"/>
</dbReference>
<keyword evidence="3" id="KW-1185">Reference proteome</keyword>
<dbReference type="Proteomes" id="UP001459277">
    <property type="component" value="Unassembled WGS sequence"/>
</dbReference>
<proteinExistence type="predicted"/>
<dbReference type="InterPro" id="IPR052929">
    <property type="entry name" value="RNase_H-like_EbsB-rel"/>
</dbReference>
<organism evidence="2 3">
    <name type="scientific">Lithocarpus litseifolius</name>
    <dbReference type="NCBI Taxonomy" id="425828"/>
    <lineage>
        <taxon>Eukaryota</taxon>
        <taxon>Viridiplantae</taxon>
        <taxon>Streptophyta</taxon>
        <taxon>Embryophyta</taxon>
        <taxon>Tracheophyta</taxon>
        <taxon>Spermatophyta</taxon>
        <taxon>Magnoliopsida</taxon>
        <taxon>eudicotyledons</taxon>
        <taxon>Gunneridae</taxon>
        <taxon>Pentapetalae</taxon>
        <taxon>rosids</taxon>
        <taxon>fabids</taxon>
        <taxon>Fagales</taxon>
        <taxon>Fagaceae</taxon>
        <taxon>Lithocarpus</taxon>
    </lineage>
</organism>
<dbReference type="InterPro" id="IPR036397">
    <property type="entry name" value="RNaseH_sf"/>
</dbReference>
<dbReference type="AlphaFoldDB" id="A0AAW2BXX9"/>
<dbReference type="InterPro" id="IPR012337">
    <property type="entry name" value="RNaseH-like_sf"/>
</dbReference>
<evidence type="ECO:0000313" key="3">
    <source>
        <dbReference type="Proteomes" id="UP001459277"/>
    </source>
</evidence>
<dbReference type="SUPFAM" id="SSF53098">
    <property type="entry name" value="Ribonuclease H-like"/>
    <property type="match status" value="1"/>
</dbReference>
<evidence type="ECO:0000259" key="1">
    <source>
        <dbReference type="Pfam" id="PF13456"/>
    </source>
</evidence>
<dbReference type="InterPro" id="IPR002156">
    <property type="entry name" value="RNaseH_domain"/>
</dbReference>
<sequence length="87" mass="9029">MKINFDGAVFSSENWSGIGVVIRDSAGLVIASCSQCLSHAYRSDEVEAFAAAKALSFAAEIGISKAVMEGDSLTIIKALSSDQRSGA</sequence>
<dbReference type="GO" id="GO:0004523">
    <property type="term" value="F:RNA-DNA hybrid ribonuclease activity"/>
    <property type="evidence" value="ECO:0007669"/>
    <property type="project" value="InterPro"/>
</dbReference>
<comment type="caution">
    <text evidence="2">The sequence shown here is derived from an EMBL/GenBank/DDBJ whole genome shotgun (WGS) entry which is preliminary data.</text>
</comment>
<dbReference type="EMBL" id="JAZDWU010000010">
    <property type="protein sequence ID" value="KAK9989714.1"/>
    <property type="molecule type" value="Genomic_DNA"/>
</dbReference>